<dbReference type="Pfam" id="PF06931">
    <property type="entry name" value="Adeno_E4_ORF3"/>
    <property type="match status" value="1"/>
</dbReference>
<dbReference type="OrthoDB" id="19472at10239"/>
<organism evidence="1 2">
    <name type="scientific">Simian adenovirus 19</name>
    <dbReference type="NCBI Taxonomy" id="38416"/>
    <lineage>
        <taxon>Viruses</taxon>
        <taxon>Varidnaviria</taxon>
        <taxon>Bamfordvirae</taxon>
        <taxon>Preplasmiviricota</taxon>
        <taxon>Polisuviricotina</taxon>
        <taxon>Pharingeaviricetes</taxon>
        <taxon>Rowavirales</taxon>
        <taxon>Adenoviridae</taxon>
        <taxon>Mastadenovirus</taxon>
        <taxon>Mastadenovirus cynocephali</taxon>
        <taxon>Simian mastadenovirus C</taxon>
    </lineage>
</organism>
<sequence length="179" mass="20371">MMVCLRMSIEGALAQLFRMRGVNLQELCCNIVREWRAENYLGMVQNCSVIIEEFEHDAFALLVFLDVRVQALLEAVVDHLENRIHFDLAVLYHQRTGGDRCHLNDLHFVTLRDRPGITCLFRVFLHPQCAGTGLHVSVGWSWPSLLVWNYSGISSGTKFLSLQRPRGSCADCSSGYTLR</sequence>
<dbReference type="Gene3D" id="3.30.70.2870">
    <property type="entry name" value="Mastadenovirus E4 ORF3"/>
    <property type="match status" value="1"/>
</dbReference>
<evidence type="ECO:0000313" key="1">
    <source>
        <dbReference type="EMBL" id="ALE30452.1"/>
    </source>
</evidence>
<dbReference type="GeneID" id="26100737"/>
<dbReference type="InterPro" id="IPR038368">
    <property type="entry name" value="Mastadenovirus_E4/Orf3_sf"/>
</dbReference>
<dbReference type="EMBL" id="KP329565">
    <property type="protein sequence ID" value="ALE30452.1"/>
    <property type="molecule type" value="Genomic_DNA"/>
</dbReference>
<dbReference type="InterPro" id="IPR009699">
    <property type="entry name" value="Mastadenovirus_E4/Orf3"/>
</dbReference>
<dbReference type="KEGG" id="vg:26100737"/>
<reference evidence="1 2" key="1">
    <citation type="journal article" date="2015" name="Arch. Virol.">
        <title>Taxonomy proposal for Old World monkey adenoviruses: characterisation of several non-human, non-ape primate adenovirus lineages.</title>
        <authorList>
            <person name="Panto L."/>
            <person name="Podgorski I.I."/>
            <person name="Janoska M."/>
            <person name="Marko O."/>
            <person name="Harrach B."/>
        </authorList>
    </citation>
    <scope>NUCLEOTIDE SEQUENCE [LARGE SCALE GENOMIC DNA]</scope>
    <source>
        <strain evidence="1">AA153</strain>
    </source>
</reference>
<protein>
    <submittedName>
        <fullName evidence="1">ORF3</fullName>
    </submittedName>
</protein>
<evidence type="ECO:0000313" key="2">
    <source>
        <dbReference type="Proteomes" id="UP000129765"/>
    </source>
</evidence>
<dbReference type="Proteomes" id="UP000129765">
    <property type="component" value="Segment"/>
</dbReference>
<name>A0A0M4MU16_9ADEN</name>
<accession>A0A0M4MU16</accession>
<dbReference type="RefSeq" id="YP_009174215.1">
    <property type="nucleotide sequence ID" value="NC_028107.1"/>
</dbReference>
<proteinExistence type="predicted"/>
<keyword evidence="2" id="KW-1185">Reference proteome</keyword>